<dbReference type="Proteomes" id="UP000291591">
    <property type="component" value="Unassembled WGS sequence"/>
</dbReference>
<sequence>MTEVSQVRTGRTGRPPLTDRVALLAAARRVGFTGLTVGTVTAEVGVKYSTFYRHFASFEHLQSAMVDAVLSEAEFPAPEGPWRSYLARTSARMVDLLTEHPGLAQVIITLPERPDRLVELFGQATQVLLGAGFDAHDAVLGAAAAFDLAVTTWADSPGASSGGPSRGEQARTTPHELDAGIRAALVEMVDDPPARWVAVRTDLVLDGLEARLARQR</sequence>
<comment type="caution">
    <text evidence="1">The sequence shown here is derived from an EMBL/GenBank/DDBJ whole genome shotgun (WGS) entry which is preliminary data.</text>
</comment>
<reference evidence="1 2" key="1">
    <citation type="submission" date="2019-02" db="EMBL/GenBank/DDBJ databases">
        <title>Sequencing the genomes of 1000 actinobacteria strains.</title>
        <authorList>
            <person name="Klenk H.-P."/>
        </authorList>
    </citation>
    <scope>NUCLEOTIDE SEQUENCE [LARGE SCALE GENOMIC DNA]</scope>
    <source>
        <strain evidence="1 2">DSM 45779</strain>
    </source>
</reference>
<evidence type="ECO:0000313" key="2">
    <source>
        <dbReference type="Proteomes" id="UP000291591"/>
    </source>
</evidence>
<dbReference type="SUPFAM" id="SSF48498">
    <property type="entry name" value="Tetracyclin repressor-like, C-terminal domain"/>
    <property type="match status" value="1"/>
</dbReference>
<evidence type="ECO:0000313" key="1">
    <source>
        <dbReference type="EMBL" id="RZT84929.1"/>
    </source>
</evidence>
<dbReference type="EMBL" id="SHKL01000001">
    <property type="protein sequence ID" value="RZT84929.1"/>
    <property type="molecule type" value="Genomic_DNA"/>
</dbReference>
<accession>A0A4Q7UXQ9</accession>
<dbReference type="InterPro" id="IPR036271">
    <property type="entry name" value="Tet_transcr_reg_TetR-rel_C_sf"/>
</dbReference>
<organism evidence="1 2">
    <name type="scientific">Pseudonocardia sediminis</name>
    <dbReference type="NCBI Taxonomy" id="1397368"/>
    <lineage>
        <taxon>Bacteria</taxon>
        <taxon>Bacillati</taxon>
        <taxon>Actinomycetota</taxon>
        <taxon>Actinomycetes</taxon>
        <taxon>Pseudonocardiales</taxon>
        <taxon>Pseudonocardiaceae</taxon>
        <taxon>Pseudonocardia</taxon>
    </lineage>
</organism>
<dbReference type="RefSeq" id="WP_130289473.1">
    <property type="nucleotide sequence ID" value="NZ_SHKL01000001.1"/>
</dbReference>
<dbReference type="Gene3D" id="1.10.357.10">
    <property type="entry name" value="Tetracycline Repressor, domain 2"/>
    <property type="match status" value="1"/>
</dbReference>
<protein>
    <submittedName>
        <fullName evidence="1">TetR family transcriptional regulator</fullName>
    </submittedName>
</protein>
<dbReference type="SUPFAM" id="SSF46689">
    <property type="entry name" value="Homeodomain-like"/>
    <property type="match status" value="1"/>
</dbReference>
<keyword evidence="2" id="KW-1185">Reference proteome</keyword>
<name>A0A4Q7UXQ9_PSEST</name>
<proteinExistence type="predicted"/>
<dbReference type="OrthoDB" id="3573088at2"/>
<dbReference type="InterPro" id="IPR009057">
    <property type="entry name" value="Homeodomain-like_sf"/>
</dbReference>
<dbReference type="AlphaFoldDB" id="A0A4Q7UXQ9"/>
<gene>
    <name evidence="1" type="ORF">EV383_1788</name>
</gene>